<keyword evidence="3" id="KW-1185">Reference proteome</keyword>
<protein>
    <submittedName>
        <fullName evidence="2">Uncharacterized protein</fullName>
    </submittedName>
</protein>
<dbReference type="AlphaFoldDB" id="A0A2R5FNB5"/>
<organism evidence="2 3">
    <name type="scientific">Nostoc commune NIES-4072</name>
    <dbReference type="NCBI Taxonomy" id="2005467"/>
    <lineage>
        <taxon>Bacteria</taxon>
        <taxon>Bacillati</taxon>
        <taxon>Cyanobacteriota</taxon>
        <taxon>Cyanophyceae</taxon>
        <taxon>Nostocales</taxon>
        <taxon>Nostocaceae</taxon>
        <taxon>Nostoc</taxon>
    </lineage>
</organism>
<evidence type="ECO:0000313" key="3">
    <source>
        <dbReference type="Proteomes" id="UP000245124"/>
    </source>
</evidence>
<accession>A0A2R5FNB5</accession>
<dbReference type="Proteomes" id="UP000245124">
    <property type="component" value="Unassembled WGS sequence"/>
</dbReference>
<reference evidence="2 3" key="1">
    <citation type="submission" date="2017-06" db="EMBL/GenBank/DDBJ databases">
        <title>Genome sequencing of cyanobaciteial culture collection at National Institute for Environmental Studies (NIES).</title>
        <authorList>
            <person name="Hirose Y."/>
            <person name="Shimura Y."/>
            <person name="Fujisawa T."/>
            <person name="Nakamura Y."/>
            <person name="Kawachi M."/>
        </authorList>
    </citation>
    <scope>NUCLEOTIDE SEQUENCE [LARGE SCALE GENOMIC DNA]</scope>
    <source>
        <strain evidence="2 3">NIES-4072</strain>
    </source>
</reference>
<dbReference type="EMBL" id="BDUD01000001">
    <property type="protein sequence ID" value="GBG17104.1"/>
    <property type="molecule type" value="Genomic_DNA"/>
</dbReference>
<feature type="compositionally biased region" description="Basic and acidic residues" evidence="1">
    <location>
        <begin position="26"/>
        <end position="38"/>
    </location>
</feature>
<gene>
    <name evidence="2" type="ORF">NIES4072_07530</name>
</gene>
<feature type="region of interest" description="Disordered" evidence="1">
    <location>
        <begin position="7"/>
        <end position="38"/>
    </location>
</feature>
<proteinExistence type="predicted"/>
<evidence type="ECO:0000313" key="2">
    <source>
        <dbReference type="EMBL" id="GBG17104.1"/>
    </source>
</evidence>
<name>A0A2R5FNB5_NOSCO</name>
<evidence type="ECO:0000256" key="1">
    <source>
        <dbReference type="SAM" id="MobiDB-lite"/>
    </source>
</evidence>
<comment type="caution">
    <text evidence="2">The sequence shown here is derived from an EMBL/GenBank/DDBJ whole genome shotgun (WGS) entry which is preliminary data.</text>
</comment>
<feature type="compositionally biased region" description="Polar residues" evidence="1">
    <location>
        <begin position="9"/>
        <end position="25"/>
    </location>
</feature>
<sequence>MNFLALLNANAQFNQPQPENLNDQRSNTHSEFSPKIKK</sequence>